<dbReference type="GO" id="GO:0009279">
    <property type="term" value="C:cell outer membrane"/>
    <property type="evidence" value="ECO:0007669"/>
    <property type="project" value="UniProtKB-SubCell"/>
</dbReference>
<evidence type="ECO:0000256" key="6">
    <source>
        <dbReference type="ARBA" id="ARBA00023288"/>
    </source>
</evidence>
<evidence type="ECO:0000256" key="3">
    <source>
        <dbReference type="ARBA" id="ARBA00023136"/>
    </source>
</evidence>
<accession>A0A5C8KYB3</accession>
<evidence type="ECO:0000313" key="9">
    <source>
        <dbReference type="EMBL" id="TXK64843.1"/>
    </source>
</evidence>
<feature type="chain" id="PRO_5023046738" evidence="8">
    <location>
        <begin position="20"/>
        <end position="67"/>
    </location>
</feature>
<reference evidence="9 10" key="1">
    <citation type="submission" date="2019-08" db="EMBL/GenBank/DDBJ databases">
        <authorList>
            <person name="Karlyshev A.V."/>
        </authorList>
    </citation>
    <scope>NUCLEOTIDE SEQUENCE [LARGE SCALE GENOMIC DNA]</scope>
    <source>
        <strain evidence="9 10">Alg18-2.2</strain>
    </source>
</reference>
<keyword evidence="2 8" id="KW-0732">Signal</keyword>
<evidence type="ECO:0000256" key="2">
    <source>
        <dbReference type="ARBA" id="ARBA00022729"/>
    </source>
</evidence>
<keyword evidence="5" id="KW-0998">Cell outer membrane</keyword>
<comment type="subcellular location">
    <subcellularLocation>
        <location evidence="1">Cell outer membrane</location>
        <topology evidence="1">Lipid-anchor</topology>
    </subcellularLocation>
</comment>
<dbReference type="Proteomes" id="UP000321248">
    <property type="component" value="Unassembled WGS sequence"/>
</dbReference>
<protein>
    <submittedName>
        <fullName evidence="9">Sugar transporter</fullName>
    </submittedName>
</protein>
<name>A0A5C8KYB3_9GAMM</name>
<keyword evidence="6" id="KW-0449">Lipoprotein</keyword>
<evidence type="ECO:0000256" key="4">
    <source>
        <dbReference type="ARBA" id="ARBA00023139"/>
    </source>
</evidence>
<feature type="region of interest" description="Disordered" evidence="7">
    <location>
        <begin position="26"/>
        <end position="67"/>
    </location>
</feature>
<organism evidence="9 10">
    <name type="scientific">Alkalisalibacterium limincola</name>
    <dbReference type="NCBI Taxonomy" id="2699169"/>
    <lineage>
        <taxon>Bacteria</taxon>
        <taxon>Pseudomonadati</taxon>
        <taxon>Pseudomonadota</taxon>
        <taxon>Gammaproteobacteria</taxon>
        <taxon>Lysobacterales</taxon>
        <taxon>Lysobacteraceae</taxon>
        <taxon>Alkalisalibacterium</taxon>
    </lineage>
</organism>
<proteinExistence type="predicted"/>
<evidence type="ECO:0000256" key="7">
    <source>
        <dbReference type="SAM" id="MobiDB-lite"/>
    </source>
</evidence>
<dbReference type="InterPro" id="IPR032831">
    <property type="entry name" value="LptM_cons"/>
</dbReference>
<keyword evidence="9" id="KW-0813">Transport</keyword>
<dbReference type="EMBL" id="VRTS01000002">
    <property type="protein sequence ID" value="TXK64843.1"/>
    <property type="molecule type" value="Genomic_DNA"/>
</dbReference>
<keyword evidence="10" id="KW-1185">Reference proteome</keyword>
<comment type="caution">
    <text evidence="9">The sequence shown here is derived from an EMBL/GenBank/DDBJ whole genome shotgun (WGS) entry which is preliminary data.</text>
</comment>
<gene>
    <name evidence="9" type="ORF">FU658_03110</name>
</gene>
<evidence type="ECO:0000313" key="10">
    <source>
        <dbReference type="Proteomes" id="UP000321248"/>
    </source>
</evidence>
<evidence type="ECO:0000256" key="1">
    <source>
        <dbReference type="ARBA" id="ARBA00004459"/>
    </source>
</evidence>
<evidence type="ECO:0000256" key="5">
    <source>
        <dbReference type="ARBA" id="ARBA00023237"/>
    </source>
</evidence>
<dbReference type="AlphaFoldDB" id="A0A5C8KYB3"/>
<evidence type="ECO:0000256" key="8">
    <source>
        <dbReference type="SAM" id="SignalP"/>
    </source>
</evidence>
<dbReference type="Pfam" id="PF13627">
    <property type="entry name" value="LptM_cons"/>
    <property type="match status" value="1"/>
</dbReference>
<dbReference type="PROSITE" id="PS51257">
    <property type="entry name" value="PROKAR_LIPOPROTEIN"/>
    <property type="match status" value="1"/>
</dbReference>
<keyword evidence="4" id="KW-0564">Palmitate</keyword>
<feature type="signal peptide" evidence="8">
    <location>
        <begin position="1"/>
        <end position="19"/>
    </location>
</feature>
<sequence length="67" mass="7168">MKTAPLRYLLPLLLVLALAACGNKGPLVMPPSPVPADQPRQVDEPLDEDEFIEDDAPDDASGARRGT</sequence>
<dbReference type="RefSeq" id="WP_147890763.1">
    <property type="nucleotide sequence ID" value="NZ_VRTS01000002.1"/>
</dbReference>
<dbReference type="OrthoDB" id="6054463at2"/>
<feature type="compositionally biased region" description="Acidic residues" evidence="7">
    <location>
        <begin position="44"/>
        <end position="58"/>
    </location>
</feature>
<keyword evidence="9" id="KW-0762">Sugar transport</keyword>
<keyword evidence="3" id="KW-0472">Membrane</keyword>
<dbReference type="NCBIfam" id="NF047847">
    <property type="entry name" value="SS_mature_LptM"/>
    <property type="match status" value="1"/>
</dbReference>